<reference evidence="2 3" key="2">
    <citation type="submission" date="2020-03" db="EMBL/GenBank/DDBJ databases">
        <authorList>
            <person name="Ichikawa N."/>
            <person name="Kimura A."/>
            <person name="Kitahashi Y."/>
            <person name="Uohara A."/>
        </authorList>
    </citation>
    <scope>NUCLEOTIDE SEQUENCE [LARGE SCALE GENOMIC DNA]</scope>
    <source>
        <strain evidence="2 3">NBRC 105367</strain>
    </source>
</reference>
<evidence type="ECO:0008006" key="4">
    <source>
        <dbReference type="Google" id="ProtNLM"/>
    </source>
</evidence>
<sequence>MKLDHSFSVPVPVEEAWGVLLDVSRVAPCMPGATLDDFDGDGFTGTVKVKVGPIMLTYTGKGRFVERDEAARRVVVEASGRDTRAAGTAAARVTATLKPEGGATQVEVSTDLTVTGKPAQFGRGMLSDVGGRLVGQFADCLAAKLAAPVPPAVAAEVEPIAPQTQPEAEIEPIDVLRLSAGTAAARYAGLVALSAGAAVLTWLVIRALRR</sequence>
<dbReference type="PANTHER" id="PTHR38588">
    <property type="entry name" value="BLL0334 PROTEIN"/>
    <property type="match status" value="1"/>
</dbReference>
<dbReference type="AlphaFoldDB" id="A0A6F8YS53"/>
<dbReference type="Gene3D" id="3.30.530.20">
    <property type="match status" value="1"/>
</dbReference>
<evidence type="ECO:0000256" key="1">
    <source>
        <dbReference type="SAM" id="Phobius"/>
    </source>
</evidence>
<name>A0A6F8YS53_9ACTN</name>
<dbReference type="InterPro" id="IPR010419">
    <property type="entry name" value="CO_DH_gsu"/>
</dbReference>
<dbReference type="SUPFAM" id="SSF55961">
    <property type="entry name" value="Bet v1-like"/>
    <property type="match status" value="1"/>
</dbReference>
<dbReference type="InterPro" id="IPR023393">
    <property type="entry name" value="START-like_dom_sf"/>
</dbReference>
<keyword evidence="1" id="KW-0472">Membrane</keyword>
<keyword evidence="1" id="KW-0812">Transmembrane</keyword>
<dbReference type="CDD" id="cd07823">
    <property type="entry name" value="SRPBCC_5"/>
    <property type="match status" value="1"/>
</dbReference>
<keyword evidence="3" id="KW-1185">Reference proteome</keyword>
<dbReference type="RefSeq" id="WP_173160602.1">
    <property type="nucleotide sequence ID" value="NZ_AP022871.1"/>
</dbReference>
<dbReference type="Proteomes" id="UP000503011">
    <property type="component" value="Chromosome"/>
</dbReference>
<dbReference type="PANTHER" id="PTHR38588:SF1">
    <property type="entry name" value="BLL0334 PROTEIN"/>
    <property type="match status" value="1"/>
</dbReference>
<evidence type="ECO:0000313" key="2">
    <source>
        <dbReference type="EMBL" id="BCB88934.1"/>
    </source>
</evidence>
<evidence type="ECO:0000313" key="3">
    <source>
        <dbReference type="Proteomes" id="UP000503011"/>
    </source>
</evidence>
<accession>A0A6F8YS53</accession>
<keyword evidence="1" id="KW-1133">Transmembrane helix</keyword>
<reference evidence="2 3" key="1">
    <citation type="submission" date="2020-03" db="EMBL/GenBank/DDBJ databases">
        <title>Whole genome shotgun sequence of Phytohabitans suffuscus NBRC 105367.</title>
        <authorList>
            <person name="Komaki H."/>
            <person name="Tamura T."/>
        </authorList>
    </citation>
    <scope>NUCLEOTIDE SEQUENCE [LARGE SCALE GENOMIC DNA]</scope>
    <source>
        <strain evidence="2 3">NBRC 105367</strain>
    </source>
</reference>
<feature type="transmembrane region" description="Helical" evidence="1">
    <location>
        <begin position="187"/>
        <end position="205"/>
    </location>
</feature>
<protein>
    <recommendedName>
        <fullName evidence="4">Carbon monoxide dehydrogenase subunit G</fullName>
    </recommendedName>
</protein>
<gene>
    <name evidence="2" type="ORF">Psuf_062470</name>
</gene>
<organism evidence="2 3">
    <name type="scientific">Phytohabitans suffuscus</name>
    <dbReference type="NCBI Taxonomy" id="624315"/>
    <lineage>
        <taxon>Bacteria</taxon>
        <taxon>Bacillati</taxon>
        <taxon>Actinomycetota</taxon>
        <taxon>Actinomycetes</taxon>
        <taxon>Micromonosporales</taxon>
        <taxon>Micromonosporaceae</taxon>
    </lineage>
</organism>
<dbReference type="KEGG" id="psuu:Psuf_062470"/>
<dbReference type="EMBL" id="AP022871">
    <property type="protein sequence ID" value="BCB88934.1"/>
    <property type="molecule type" value="Genomic_DNA"/>
</dbReference>
<dbReference type="Pfam" id="PF06240">
    <property type="entry name" value="COXG"/>
    <property type="match status" value="1"/>
</dbReference>
<proteinExistence type="predicted"/>